<evidence type="ECO:0000313" key="2">
    <source>
        <dbReference type="EMBL" id="CAG9132767.1"/>
    </source>
</evidence>
<feature type="region of interest" description="Disordered" evidence="1">
    <location>
        <begin position="1"/>
        <end position="166"/>
    </location>
</feature>
<dbReference type="AlphaFoldDB" id="A0A8S4G076"/>
<reference evidence="2" key="1">
    <citation type="submission" date="2020-11" db="EMBL/GenBank/DDBJ databases">
        <authorList>
            <person name="Whiteford S."/>
        </authorList>
    </citation>
    <scope>NUCLEOTIDE SEQUENCE</scope>
</reference>
<evidence type="ECO:0000256" key="1">
    <source>
        <dbReference type="SAM" id="MobiDB-lite"/>
    </source>
</evidence>
<feature type="compositionally biased region" description="Basic and acidic residues" evidence="1">
    <location>
        <begin position="138"/>
        <end position="148"/>
    </location>
</feature>
<evidence type="ECO:0000313" key="3">
    <source>
        <dbReference type="Proteomes" id="UP000653454"/>
    </source>
</evidence>
<feature type="compositionally biased region" description="Acidic residues" evidence="1">
    <location>
        <begin position="125"/>
        <end position="136"/>
    </location>
</feature>
<keyword evidence="3" id="KW-1185">Reference proteome</keyword>
<protein>
    <submittedName>
        <fullName evidence="2">(diamondback moth) hypothetical protein</fullName>
    </submittedName>
</protein>
<organism evidence="2 3">
    <name type="scientific">Plutella xylostella</name>
    <name type="common">Diamondback moth</name>
    <name type="synonym">Plutella maculipennis</name>
    <dbReference type="NCBI Taxonomy" id="51655"/>
    <lineage>
        <taxon>Eukaryota</taxon>
        <taxon>Metazoa</taxon>
        <taxon>Ecdysozoa</taxon>
        <taxon>Arthropoda</taxon>
        <taxon>Hexapoda</taxon>
        <taxon>Insecta</taxon>
        <taxon>Pterygota</taxon>
        <taxon>Neoptera</taxon>
        <taxon>Endopterygota</taxon>
        <taxon>Lepidoptera</taxon>
        <taxon>Glossata</taxon>
        <taxon>Ditrysia</taxon>
        <taxon>Yponomeutoidea</taxon>
        <taxon>Plutellidae</taxon>
        <taxon>Plutella</taxon>
    </lineage>
</organism>
<feature type="compositionally biased region" description="Low complexity" evidence="1">
    <location>
        <begin position="74"/>
        <end position="89"/>
    </location>
</feature>
<proteinExistence type="predicted"/>
<accession>A0A8S4G076</accession>
<dbReference type="Proteomes" id="UP000653454">
    <property type="component" value="Unassembled WGS sequence"/>
</dbReference>
<feature type="compositionally biased region" description="Low complexity" evidence="1">
    <location>
        <begin position="150"/>
        <end position="166"/>
    </location>
</feature>
<comment type="caution">
    <text evidence="2">The sequence shown here is derived from an EMBL/GenBank/DDBJ whole genome shotgun (WGS) entry which is preliminary data.</text>
</comment>
<dbReference type="EMBL" id="CAJHNJ030000053">
    <property type="protein sequence ID" value="CAG9132767.1"/>
    <property type="molecule type" value="Genomic_DNA"/>
</dbReference>
<feature type="compositionally biased region" description="Basic residues" evidence="1">
    <location>
        <begin position="21"/>
        <end position="34"/>
    </location>
</feature>
<name>A0A8S4G076_PLUXY</name>
<feature type="compositionally biased region" description="Basic and acidic residues" evidence="1">
    <location>
        <begin position="115"/>
        <end position="124"/>
    </location>
</feature>
<gene>
    <name evidence="2" type="ORF">PLXY2_LOCUS11015</name>
</gene>
<sequence>MPGQPDDNFRPYNQSTPLRAGRGRGRGRNRRNNYHHGPMNHNRGSPRNNGDGRGYGRQNRTFPQDARFSNGYVNGHSNGSLNGSHNNSSVAEDSHEGDLFYEDSGCNSPYQVPRPEPEDVPLRDEDIDPYLDDTMLDDPWKEFEDQKEPNGSANGTTNGTTNGDHE</sequence>